<proteinExistence type="predicted"/>
<dbReference type="InterPro" id="IPR015943">
    <property type="entry name" value="WD40/YVTN_repeat-like_dom_sf"/>
</dbReference>
<dbReference type="Pfam" id="PF24817">
    <property type="entry name" value="WD40_WDHD1_1st"/>
    <property type="match status" value="1"/>
</dbReference>
<gene>
    <name evidence="10" type="ORF">Fcan01_05798</name>
</gene>
<dbReference type="OrthoDB" id="427368at2759"/>
<dbReference type="Pfam" id="PF12341">
    <property type="entry name" value="Mcl1_mid"/>
    <property type="match status" value="1"/>
</dbReference>
<evidence type="ECO:0000259" key="9">
    <source>
        <dbReference type="Pfam" id="PF24817"/>
    </source>
</evidence>
<dbReference type="SUPFAM" id="SSF50978">
    <property type="entry name" value="WD40 repeat-like"/>
    <property type="match status" value="2"/>
</dbReference>
<feature type="region of interest" description="Disordered" evidence="6">
    <location>
        <begin position="901"/>
        <end position="921"/>
    </location>
</feature>
<dbReference type="SMART" id="SM00320">
    <property type="entry name" value="WD40"/>
    <property type="match status" value="4"/>
</dbReference>
<evidence type="ECO:0000313" key="10">
    <source>
        <dbReference type="EMBL" id="OXA60325.1"/>
    </source>
</evidence>
<name>A0A226ERR5_FOLCA</name>
<dbReference type="Pfam" id="PF20946">
    <property type="entry name" value="Ctf4_C"/>
    <property type="match status" value="1"/>
</dbReference>
<dbReference type="GO" id="GO:0000278">
    <property type="term" value="P:mitotic cell cycle"/>
    <property type="evidence" value="ECO:0007669"/>
    <property type="project" value="TreeGrafter"/>
</dbReference>
<keyword evidence="10" id="KW-0238">DNA-binding</keyword>
<feature type="repeat" description="WD" evidence="5">
    <location>
        <begin position="137"/>
        <end position="170"/>
    </location>
</feature>
<evidence type="ECO:0000256" key="3">
    <source>
        <dbReference type="ARBA" id="ARBA00022737"/>
    </source>
</evidence>
<dbReference type="PROSITE" id="PS50294">
    <property type="entry name" value="WD_REPEATS_REGION"/>
    <property type="match status" value="1"/>
</dbReference>
<reference evidence="10 11" key="1">
    <citation type="submission" date="2015-12" db="EMBL/GenBank/DDBJ databases">
        <title>The genome of Folsomia candida.</title>
        <authorList>
            <person name="Faddeeva A."/>
            <person name="Derks M.F."/>
            <person name="Anvar Y."/>
            <person name="Smit S."/>
            <person name="Van Straalen N."/>
            <person name="Roelofs D."/>
        </authorList>
    </citation>
    <scope>NUCLEOTIDE SEQUENCE [LARGE SCALE GENOMIC DNA]</scope>
    <source>
        <strain evidence="10 11">VU population</strain>
        <tissue evidence="10">Whole body</tissue>
    </source>
</reference>
<dbReference type="STRING" id="158441.A0A226ERR5"/>
<accession>A0A226ERR5</accession>
<feature type="compositionally biased region" description="Acidic residues" evidence="6">
    <location>
        <begin position="1084"/>
        <end position="1093"/>
    </location>
</feature>
<dbReference type="PANTHER" id="PTHR19932:SF10">
    <property type="entry name" value="WD REPEAT AND HMG-BOX DNA-BINDING PROTEIN 1"/>
    <property type="match status" value="1"/>
</dbReference>
<feature type="compositionally biased region" description="Basic and acidic residues" evidence="6">
    <location>
        <begin position="909"/>
        <end position="919"/>
    </location>
</feature>
<evidence type="ECO:0000259" key="7">
    <source>
        <dbReference type="Pfam" id="PF12341"/>
    </source>
</evidence>
<feature type="compositionally biased region" description="Basic and acidic residues" evidence="6">
    <location>
        <begin position="971"/>
        <end position="990"/>
    </location>
</feature>
<keyword evidence="4" id="KW-0539">Nucleus</keyword>
<feature type="domain" description="WDHD1/CFT4 helical bundle" evidence="8">
    <location>
        <begin position="720"/>
        <end position="818"/>
    </location>
</feature>
<evidence type="ECO:0000313" key="11">
    <source>
        <dbReference type="Proteomes" id="UP000198287"/>
    </source>
</evidence>
<dbReference type="Gene3D" id="2.130.10.10">
    <property type="entry name" value="YVTN repeat-like/Quinoprotein amine dehydrogenase"/>
    <property type="match status" value="2"/>
</dbReference>
<dbReference type="EMBL" id="LNIX01000002">
    <property type="protein sequence ID" value="OXA60325.1"/>
    <property type="molecule type" value="Genomic_DNA"/>
</dbReference>
<dbReference type="OMA" id="RYAHTNG"/>
<dbReference type="GO" id="GO:0006261">
    <property type="term" value="P:DNA-templated DNA replication"/>
    <property type="evidence" value="ECO:0007669"/>
    <property type="project" value="TreeGrafter"/>
</dbReference>
<comment type="subcellular location">
    <subcellularLocation>
        <location evidence="1">Nucleus</location>
    </subcellularLocation>
</comment>
<evidence type="ECO:0000256" key="1">
    <source>
        <dbReference type="ARBA" id="ARBA00004123"/>
    </source>
</evidence>
<dbReference type="PANTHER" id="PTHR19932">
    <property type="entry name" value="WD REPEAT AND HMG-BOX DNA BINDING PROTEIN"/>
    <property type="match status" value="1"/>
</dbReference>
<evidence type="ECO:0000256" key="6">
    <source>
        <dbReference type="SAM" id="MobiDB-lite"/>
    </source>
</evidence>
<feature type="domain" description="WDHD1/CFT4 second beta-propeller" evidence="7">
    <location>
        <begin position="430"/>
        <end position="712"/>
    </location>
</feature>
<organism evidence="10 11">
    <name type="scientific">Folsomia candida</name>
    <name type="common">Springtail</name>
    <dbReference type="NCBI Taxonomy" id="158441"/>
    <lineage>
        <taxon>Eukaryota</taxon>
        <taxon>Metazoa</taxon>
        <taxon>Ecdysozoa</taxon>
        <taxon>Arthropoda</taxon>
        <taxon>Hexapoda</taxon>
        <taxon>Collembola</taxon>
        <taxon>Entomobryomorpha</taxon>
        <taxon>Isotomoidea</taxon>
        <taxon>Isotomidae</taxon>
        <taxon>Proisotominae</taxon>
        <taxon>Folsomia</taxon>
    </lineage>
</organism>
<feature type="domain" description="WDHD1 first WD40" evidence="9">
    <location>
        <begin position="8"/>
        <end position="301"/>
    </location>
</feature>
<dbReference type="InterPro" id="IPR022100">
    <property type="entry name" value="WDHD1/CFT4_beta-prop_2nd"/>
</dbReference>
<keyword evidence="3" id="KW-0677">Repeat</keyword>
<dbReference type="GO" id="GO:0003682">
    <property type="term" value="F:chromatin binding"/>
    <property type="evidence" value="ECO:0007669"/>
    <property type="project" value="TreeGrafter"/>
</dbReference>
<dbReference type="InterPro" id="IPR048591">
    <property type="entry name" value="WDHD1/CFT4_hel"/>
</dbReference>
<dbReference type="InterPro" id="IPR057646">
    <property type="entry name" value="WD40_WDHD1_1st"/>
</dbReference>
<feature type="compositionally biased region" description="Polar residues" evidence="6">
    <location>
        <begin position="1002"/>
        <end position="1021"/>
    </location>
</feature>
<dbReference type="Proteomes" id="UP000198287">
    <property type="component" value="Unassembled WGS sequence"/>
</dbReference>
<dbReference type="GO" id="GO:0006281">
    <property type="term" value="P:DNA repair"/>
    <property type="evidence" value="ECO:0007669"/>
    <property type="project" value="TreeGrafter"/>
</dbReference>
<feature type="repeat" description="WD" evidence="5">
    <location>
        <begin position="243"/>
        <end position="272"/>
    </location>
</feature>
<comment type="caution">
    <text evidence="10">The sequence shown here is derived from an EMBL/GenBank/DDBJ whole genome shotgun (WGS) entry which is preliminary data.</text>
</comment>
<dbReference type="GO" id="GO:0003677">
    <property type="term" value="F:DNA binding"/>
    <property type="evidence" value="ECO:0007669"/>
    <property type="project" value="UniProtKB-KW"/>
</dbReference>
<evidence type="ECO:0000259" key="8">
    <source>
        <dbReference type="Pfam" id="PF20946"/>
    </source>
</evidence>
<sequence length="1093" mass="120716">MKAPVNSRYVHSDGVTDIAIHYDGDGNTDGKILTCGSDGDIRMWNSPEDKEPLLVFSSSDAGLGMCCYQNTVYVGTENNTAESFSLPSGKAEKVITKFTAAVNHVDVSQSGDLLVAGSGDTTIQLIKLKESSSPIKLSGHTAPVLSVLIDPLEEFFVSTGCDGTVSIWNLIGNNKQVKSWDDVFPSSNDILTSKTLCRPSWKPDGSMLAVPHKGEVIFYSRNGWTETQRFKVSEKKMLSVTQFSSCSKYFAAGSSDGTLFVWNTTNLKLIYENSDTRDHITGVLFSKSSQDIFAVDMKGRLISVKNFIGSHETQNEDVDMDDELGDEVDKFVEQNAIESDPFDDDMDDFLVEEGGGDANEISISKIKAMAGFIASKDQKEDVFVGVNKARKSAGLKTIIEDDDAASVSSLDKPDENPPLPIEMPFTIPQKPFQPSSSPENLQNRFMVWNDLGLIRQYEIEDDEVDTIDIEFHDVSFHNGIRLRNQNEYTIAALGKEAVIFASSNANSKIMCLHFSSWDNTKEWLTDLPKDEEATAVAIGTGWFAVGTNMNRLRIFTTGGIQRNMLDIGGQIIAISGHEDLLFITFHTGIGLYGNQCISYSILRIRSGTGLFPLIASEPLPLTPKSEISWVGFSDEGTPTVSDSTGTVRILNGRMWTTFLSMKESSRNESDHYWVTSLSVCNQQIRAIKCKGTTYPPTLPRPTVLLLDAKLPLCDMDTEKSQLEDLLLRSLMQNALAKKLDKKGVDVEQYREKADKDIKQNLMKLFAISCKGDKDFRASEYVAMMPTTHSIQITIKHANKQRKMALTDRLTAIGRKKLAEEDENVEEDDDDFENMRTGNVIYSSLYSNLTNVGGNSNNDSQSTSYLSSSFLANQSTSDVVFLEENPLLTRQRAEIQALCSSSPANYKNPFKRDSVGDSKTKSNNAVPTILAAEKTDLDGGKGLALIDAWKKPSHKPTMEFNPKNPKNKVAKKPSDKDKGDKTNKSKLDKSLTKKQPALFATMMTGNKSLSEQPKSPANINENSDSKSIIEDIDPEINAEIENNHVERKRKRSGDKSNVADSEAEKKSRISSKLSAFALKRNVSADEPDDVLADV</sequence>
<dbReference type="GO" id="GO:0043596">
    <property type="term" value="C:nuclear replication fork"/>
    <property type="evidence" value="ECO:0007669"/>
    <property type="project" value="TreeGrafter"/>
</dbReference>
<dbReference type="PROSITE" id="PS50082">
    <property type="entry name" value="WD_REPEATS_2"/>
    <property type="match status" value="2"/>
</dbReference>
<dbReference type="InterPro" id="IPR001680">
    <property type="entry name" value="WD40_rpt"/>
</dbReference>
<evidence type="ECO:0000256" key="2">
    <source>
        <dbReference type="ARBA" id="ARBA00022574"/>
    </source>
</evidence>
<evidence type="ECO:0000256" key="4">
    <source>
        <dbReference type="ARBA" id="ARBA00023242"/>
    </source>
</evidence>
<dbReference type="InterPro" id="IPR036322">
    <property type="entry name" value="WD40_repeat_dom_sf"/>
</dbReference>
<evidence type="ECO:0000256" key="5">
    <source>
        <dbReference type="PROSITE-ProRule" id="PRU00221"/>
    </source>
</evidence>
<feature type="region of interest" description="Disordered" evidence="6">
    <location>
        <begin position="952"/>
        <end position="1093"/>
    </location>
</feature>
<dbReference type="AlphaFoldDB" id="A0A226ERR5"/>
<keyword evidence="2 5" id="KW-0853">WD repeat</keyword>
<protein>
    <submittedName>
        <fullName evidence="10">WD repeat and HMG-box DNA-binding protein 1</fullName>
    </submittedName>
</protein>
<keyword evidence="11" id="KW-1185">Reference proteome</keyword>